<dbReference type="AlphaFoldDB" id="A0ABD5BB61"/>
<feature type="transmembrane region" description="Helical" evidence="1">
    <location>
        <begin position="12"/>
        <end position="30"/>
    </location>
</feature>
<name>A0ABD5BB61_ELIMR</name>
<dbReference type="RefSeq" id="WP_065082150.1">
    <property type="nucleotide sequence ID" value="NZ_CP040516.1"/>
</dbReference>
<dbReference type="PANTHER" id="PTHR36966">
    <property type="entry name" value="REP-ASSOCIATED TYROSINE TRANSPOSASE"/>
    <property type="match status" value="1"/>
</dbReference>
<dbReference type="NCBIfam" id="NF047646">
    <property type="entry name" value="REP_Tyr_transpos"/>
    <property type="match status" value="1"/>
</dbReference>
<evidence type="ECO:0000313" key="5">
    <source>
        <dbReference type="Proteomes" id="UP000324513"/>
    </source>
</evidence>
<dbReference type="SUPFAM" id="SSF143422">
    <property type="entry name" value="Transposase IS200-like"/>
    <property type="match status" value="1"/>
</dbReference>
<accession>A0ABD5BB61</accession>
<dbReference type="InterPro" id="IPR036515">
    <property type="entry name" value="Transposase_17_sf"/>
</dbReference>
<sequence>MSRKYKFHEKDGAYFISFATVFWIDVFTRIEYFNIIIESLNYCRKNKGMSIFGYCIMPSHIHLIFRSEEGKPSELIRDFKGYTARSLLQTISENPQESRKDWLLWMFKKAGQRNSNVKKYQFWQQNNHPIEIWSLKVFEQKLNYIHQNPVECGFVVESWEWKYSSARNYCDDLDQILEIDINT</sequence>
<gene>
    <name evidence="4" type="ORF">LX74_03091</name>
    <name evidence="3" type="ORF">QT385_18535</name>
</gene>
<evidence type="ECO:0000313" key="3">
    <source>
        <dbReference type="EMBL" id="MDQ8750661.1"/>
    </source>
</evidence>
<feature type="domain" description="Transposase IS200-like" evidence="2">
    <location>
        <begin position="9"/>
        <end position="148"/>
    </location>
</feature>
<dbReference type="EMBL" id="JAUCQJ010000005">
    <property type="protein sequence ID" value="MDQ8750661.1"/>
    <property type="molecule type" value="Genomic_DNA"/>
</dbReference>
<keyword evidence="1" id="KW-0812">Transmembrane</keyword>
<dbReference type="Proteomes" id="UP000324513">
    <property type="component" value="Unassembled WGS sequence"/>
</dbReference>
<dbReference type="InterPro" id="IPR052715">
    <property type="entry name" value="RAYT_transposase"/>
</dbReference>
<organism evidence="3 6">
    <name type="scientific">Elizabethkingia miricola</name>
    <name type="common">Chryseobacterium miricola</name>
    <dbReference type="NCBI Taxonomy" id="172045"/>
    <lineage>
        <taxon>Bacteria</taxon>
        <taxon>Pseudomonadati</taxon>
        <taxon>Bacteroidota</taxon>
        <taxon>Flavobacteriia</taxon>
        <taxon>Flavobacteriales</taxon>
        <taxon>Weeksellaceae</taxon>
        <taxon>Elizabethkingia</taxon>
    </lineage>
</organism>
<protein>
    <submittedName>
        <fullName evidence="3 4">Transposase</fullName>
    </submittedName>
</protein>
<comment type="caution">
    <text evidence="3">The sequence shown here is derived from an EMBL/GenBank/DDBJ whole genome shotgun (WGS) entry which is preliminary data.</text>
</comment>
<dbReference type="EMBL" id="VNHK01000011">
    <property type="protein sequence ID" value="TYO89003.1"/>
    <property type="molecule type" value="Genomic_DNA"/>
</dbReference>
<dbReference type="SMART" id="SM01321">
    <property type="entry name" value="Y1_Tnp"/>
    <property type="match status" value="1"/>
</dbReference>
<evidence type="ECO:0000313" key="6">
    <source>
        <dbReference type="Proteomes" id="UP001239265"/>
    </source>
</evidence>
<reference evidence="3 6" key="2">
    <citation type="submission" date="2023-06" db="EMBL/GenBank/DDBJ databases">
        <title>Nosocomial Elizabethkingia miricola genome.</title>
        <authorList>
            <person name="Morgado S."/>
            <person name="Fonseca E."/>
            <person name="Freitas F."/>
            <person name="Vicente A.C."/>
        </authorList>
    </citation>
    <scope>NUCLEOTIDE SEQUENCE [LARGE SCALE GENOMIC DNA]</scope>
    <source>
        <strain evidence="3 6">EM15</strain>
    </source>
</reference>
<dbReference type="Pfam" id="PF01797">
    <property type="entry name" value="Y1_Tnp"/>
    <property type="match status" value="1"/>
</dbReference>
<evidence type="ECO:0000256" key="1">
    <source>
        <dbReference type="SAM" id="Phobius"/>
    </source>
</evidence>
<dbReference type="InterPro" id="IPR002686">
    <property type="entry name" value="Transposase_17"/>
</dbReference>
<dbReference type="PANTHER" id="PTHR36966:SF1">
    <property type="entry name" value="REP-ASSOCIATED TYROSINE TRANSPOSASE"/>
    <property type="match status" value="1"/>
</dbReference>
<evidence type="ECO:0000259" key="2">
    <source>
        <dbReference type="SMART" id="SM01321"/>
    </source>
</evidence>
<dbReference type="Gene3D" id="3.30.70.1290">
    <property type="entry name" value="Transposase IS200-like"/>
    <property type="match status" value="1"/>
</dbReference>
<reference evidence="4 5" key="1">
    <citation type="submission" date="2019-07" db="EMBL/GenBank/DDBJ databases">
        <title>Genomic Encyclopedia of Archaeal and Bacterial Type Strains, Phase II (KMG-II): from individual species to whole genera.</title>
        <authorList>
            <person name="Goeker M."/>
        </authorList>
    </citation>
    <scope>NUCLEOTIDE SEQUENCE [LARGE SCALE GENOMIC DNA]</scope>
    <source>
        <strain evidence="4 5">DSM 14571</strain>
    </source>
</reference>
<evidence type="ECO:0000313" key="4">
    <source>
        <dbReference type="EMBL" id="TYO89003.1"/>
    </source>
</evidence>
<dbReference type="Proteomes" id="UP001239265">
    <property type="component" value="Unassembled WGS sequence"/>
</dbReference>
<keyword evidence="5" id="KW-1185">Reference proteome</keyword>
<proteinExistence type="predicted"/>
<keyword evidence="1" id="KW-1133">Transmembrane helix</keyword>
<keyword evidence="1" id="KW-0472">Membrane</keyword>